<keyword evidence="3" id="KW-1185">Reference proteome</keyword>
<dbReference type="OrthoDB" id="10143159at2759"/>
<feature type="compositionally biased region" description="Basic residues" evidence="1">
    <location>
        <begin position="279"/>
        <end position="295"/>
    </location>
</feature>
<organism evidence="2 3">
    <name type="scientific">Branchiostoma lanceolatum</name>
    <name type="common">Common lancelet</name>
    <name type="synonym">Amphioxus lanceolatum</name>
    <dbReference type="NCBI Taxonomy" id="7740"/>
    <lineage>
        <taxon>Eukaryota</taxon>
        <taxon>Metazoa</taxon>
        <taxon>Chordata</taxon>
        <taxon>Cephalochordata</taxon>
        <taxon>Leptocardii</taxon>
        <taxon>Amphioxiformes</taxon>
        <taxon>Branchiostomatidae</taxon>
        <taxon>Branchiostoma</taxon>
    </lineage>
</organism>
<evidence type="ECO:0000313" key="2">
    <source>
        <dbReference type="EMBL" id="CAH1239255.1"/>
    </source>
</evidence>
<name>A0A8J9YNW4_BRALA</name>
<feature type="compositionally biased region" description="Low complexity" evidence="1">
    <location>
        <begin position="69"/>
        <end position="84"/>
    </location>
</feature>
<evidence type="ECO:0000256" key="1">
    <source>
        <dbReference type="SAM" id="MobiDB-lite"/>
    </source>
</evidence>
<feature type="region of interest" description="Disordered" evidence="1">
    <location>
        <begin position="1"/>
        <end position="303"/>
    </location>
</feature>
<feature type="compositionally biased region" description="Polar residues" evidence="1">
    <location>
        <begin position="207"/>
        <end position="218"/>
    </location>
</feature>
<feature type="compositionally biased region" description="Polar residues" evidence="1">
    <location>
        <begin position="111"/>
        <end position="122"/>
    </location>
</feature>
<reference evidence="2" key="1">
    <citation type="submission" date="2022-01" db="EMBL/GenBank/DDBJ databases">
        <authorList>
            <person name="Braso-Vives M."/>
        </authorList>
    </citation>
    <scope>NUCLEOTIDE SEQUENCE</scope>
</reference>
<proteinExistence type="predicted"/>
<gene>
    <name evidence="2" type="primary">Hypp5768</name>
    <name evidence="2" type="ORF">BLAG_LOCUS3606</name>
</gene>
<feature type="compositionally biased region" description="Polar residues" evidence="1">
    <location>
        <begin position="7"/>
        <end position="20"/>
    </location>
</feature>
<dbReference type="AlphaFoldDB" id="A0A8J9YNW4"/>
<feature type="compositionally biased region" description="Polar residues" evidence="1">
    <location>
        <begin position="134"/>
        <end position="148"/>
    </location>
</feature>
<dbReference type="Proteomes" id="UP000838412">
    <property type="component" value="Chromosome 10"/>
</dbReference>
<dbReference type="EMBL" id="OV696695">
    <property type="protein sequence ID" value="CAH1239255.1"/>
    <property type="molecule type" value="Genomic_DNA"/>
</dbReference>
<accession>A0A8J9YNW4</accession>
<sequence>MGGIPLQNIQPPASAPTTGNPLPPRRTHDEIPDDTPITPYAETSRLDNPVYGADVTGPGGATSIPGPCPRSNRPPNSRASSQPQGLGTTRPRNVPNPSPRPNRPDDFSDSNYYPPSTETTQAAKIPDPLPRTNRYVNPSVSSQPQGRRTATVPRRLPSSVPRGFGMDEEEDVGGPNIYFDLNDTPRPSSSQMRPAEDIPDPLPRTNRYISSSVSSQPQGRKMATMPRRLPSSVPRSFRMDEEEEVGSPNIYLDLNGPPRAHRSGSKMRPAEDIPAPLRNRCHHPGPHRTAKKRKPIVPTSSLT</sequence>
<evidence type="ECO:0000313" key="3">
    <source>
        <dbReference type="Proteomes" id="UP000838412"/>
    </source>
</evidence>
<protein>
    <submittedName>
        <fullName evidence="2">Hypp5768 protein</fullName>
    </submittedName>
</protein>